<keyword evidence="3" id="KW-1185">Reference proteome</keyword>
<accession>A0A8J7R107</accession>
<dbReference type="Gene3D" id="1.10.3130.20">
    <property type="entry name" value="Phycobilisome linker domain"/>
    <property type="match status" value="1"/>
</dbReference>
<sequence>MLLVHTDQGRALIERLAVADPSFDTLFFANRALLGATIDPYFDQTSFEYRGSSYFAQIRYGYDAGQSKMFDTVEIFTQGFEKIASLSYINVPVAAGSLLYLDDKLYLTGADDNVYDGGGTDLVDLSDGDDIYHYLSGSDQVSGGNGRDVVNMTVPHGDVLVAKLGTAHTLTIANDAVVTLSGVERVAFSDGAALAFDIGAWSNAGAAYRLYQAAFDRVPEQAGLGFWIRALDEGRGDLAWVATNFIASAEFQQTYGTPPSVSDAAFVDLLYQNVLDRPAEGAGAEYWQAELAGGANRALVLLSFSESTENQAKVAAAIADGIWF</sequence>
<dbReference type="InterPro" id="IPR038255">
    <property type="entry name" value="PBS_linker_sf"/>
</dbReference>
<protein>
    <submittedName>
        <fullName evidence="2">DUF4214 domain-containing protein</fullName>
    </submittedName>
</protein>
<dbReference type="AlphaFoldDB" id="A0A8J7R107"/>
<dbReference type="InterPro" id="IPR025282">
    <property type="entry name" value="DUF4214"/>
</dbReference>
<dbReference type="SUPFAM" id="SSF51120">
    <property type="entry name" value="beta-Roll"/>
    <property type="match status" value="1"/>
</dbReference>
<proteinExistence type="predicted"/>
<gene>
    <name evidence="2" type="ORF">J5Y06_11360</name>
</gene>
<dbReference type="Pfam" id="PF13946">
    <property type="entry name" value="DUF4214"/>
    <property type="match status" value="1"/>
</dbReference>
<evidence type="ECO:0000313" key="3">
    <source>
        <dbReference type="Proteomes" id="UP000666240"/>
    </source>
</evidence>
<evidence type="ECO:0000313" key="2">
    <source>
        <dbReference type="EMBL" id="MBP0439247.1"/>
    </source>
</evidence>
<organism evidence="2 3">
    <name type="scientific">Tianweitania sediminis</name>
    <dbReference type="NCBI Taxonomy" id="1502156"/>
    <lineage>
        <taxon>Bacteria</taxon>
        <taxon>Pseudomonadati</taxon>
        <taxon>Pseudomonadota</taxon>
        <taxon>Alphaproteobacteria</taxon>
        <taxon>Hyphomicrobiales</taxon>
        <taxon>Phyllobacteriaceae</taxon>
        <taxon>Tianweitania</taxon>
    </lineage>
</organism>
<dbReference type="RefSeq" id="WP_209335278.1">
    <property type="nucleotide sequence ID" value="NZ_JAGIYY010000003.1"/>
</dbReference>
<dbReference type="EMBL" id="JAGIYY010000003">
    <property type="protein sequence ID" value="MBP0439247.1"/>
    <property type="molecule type" value="Genomic_DNA"/>
</dbReference>
<reference evidence="2" key="1">
    <citation type="submission" date="2021-03" db="EMBL/GenBank/DDBJ databases">
        <title>Genome sequencing and assembly of Tianweitania sediminis.</title>
        <authorList>
            <person name="Chhetri G."/>
        </authorList>
    </citation>
    <scope>NUCLEOTIDE SEQUENCE</scope>
    <source>
        <strain evidence="2">Z8</strain>
    </source>
</reference>
<name>A0A8J7R107_9HYPH</name>
<dbReference type="InterPro" id="IPR011049">
    <property type="entry name" value="Serralysin-like_metalloprot_C"/>
</dbReference>
<evidence type="ECO:0000259" key="1">
    <source>
        <dbReference type="Pfam" id="PF13946"/>
    </source>
</evidence>
<comment type="caution">
    <text evidence="2">The sequence shown here is derived from an EMBL/GenBank/DDBJ whole genome shotgun (WGS) entry which is preliminary data.</text>
</comment>
<feature type="domain" description="DUF4214" evidence="1">
    <location>
        <begin position="242"/>
        <end position="313"/>
    </location>
</feature>
<dbReference type="Proteomes" id="UP000666240">
    <property type="component" value="Unassembled WGS sequence"/>
</dbReference>